<dbReference type="SUPFAM" id="SSF55729">
    <property type="entry name" value="Acyl-CoA N-acyltransferases (Nat)"/>
    <property type="match status" value="1"/>
</dbReference>
<proteinExistence type="predicted"/>
<evidence type="ECO:0000313" key="3">
    <source>
        <dbReference type="Proteomes" id="UP000198806"/>
    </source>
</evidence>
<reference evidence="2 3" key="1">
    <citation type="submission" date="2016-10" db="EMBL/GenBank/DDBJ databases">
        <authorList>
            <person name="de Groot N.N."/>
        </authorList>
    </citation>
    <scope>NUCLEOTIDE SEQUENCE [LARGE SCALE GENOMIC DNA]</scope>
    <source>
        <strain evidence="2 3">DSM 1283</strain>
    </source>
</reference>
<keyword evidence="2" id="KW-0808">Transferase</keyword>
<gene>
    <name evidence="2" type="ORF">SAMN04489757_1167</name>
</gene>
<dbReference type="PANTHER" id="PTHR43792">
    <property type="entry name" value="GNAT FAMILY, PUTATIVE (AFU_ORTHOLOGUE AFUA_3G00765)-RELATED-RELATED"/>
    <property type="match status" value="1"/>
</dbReference>
<dbReference type="STRING" id="1527.SAMN04489757_1167"/>
<dbReference type="GO" id="GO:0016747">
    <property type="term" value="F:acyltransferase activity, transferring groups other than amino-acyl groups"/>
    <property type="evidence" value="ECO:0007669"/>
    <property type="project" value="InterPro"/>
</dbReference>
<dbReference type="PROSITE" id="PS51186">
    <property type="entry name" value="GNAT"/>
    <property type="match status" value="1"/>
</dbReference>
<dbReference type="InterPro" id="IPR016181">
    <property type="entry name" value="Acyl_CoA_acyltransferase"/>
</dbReference>
<dbReference type="AlphaFoldDB" id="A0A1I5FV78"/>
<dbReference type="OrthoDB" id="9798081at2"/>
<dbReference type="InterPro" id="IPR051531">
    <property type="entry name" value="N-acetyltransferase"/>
</dbReference>
<dbReference type="EMBL" id="FOWD01000016">
    <property type="protein sequence ID" value="SFO27652.1"/>
    <property type="molecule type" value="Genomic_DNA"/>
</dbReference>
<dbReference type="Gene3D" id="3.40.630.30">
    <property type="match status" value="1"/>
</dbReference>
<feature type="domain" description="N-acetyltransferase" evidence="1">
    <location>
        <begin position="9"/>
        <end position="170"/>
    </location>
</feature>
<dbReference type="PANTHER" id="PTHR43792:SF1">
    <property type="entry name" value="N-ACETYLTRANSFERASE DOMAIN-CONTAINING PROTEIN"/>
    <property type="match status" value="1"/>
</dbReference>
<dbReference type="Proteomes" id="UP000198806">
    <property type="component" value="Unassembled WGS sequence"/>
</dbReference>
<organism evidence="2 3">
    <name type="scientific">Anaerocolumna aminovalerica</name>
    <dbReference type="NCBI Taxonomy" id="1527"/>
    <lineage>
        <taxon>Bacteria</taxon>
        <taxon>Bacillati</taxon>
        <taxon>Bacillota</taxon>
        <taxon>Clostridia</taxon>
        <taxon>Lachnospirales</taxon>
        <taxon>Lachnospiraceae</taxon>
        <taxon>Anaerocolumna</taxon>
    </lineage>
</organism>
<dbReference type="RefSeq" id="WP_091686706.1">
    <property type="nucleotide sequence ID" value="NZ_BAABFM010000012.1"/>
</dbReference>
<evidence type="ECO:0000259" key="1">
    <source>
        <dbReference type="PROSITE" id="PS51186"/>
    </source>
</evidence>
<keyword evidence="3" id="KW-1185">Reference proteome</keyword>
<protein>
    <submittedName>
        <fullName evidence="2">Protein N-acetyltransferase, RimJ/RimL family</fullName>
    </submittedName>
</protein>
<dbReference type="Pfam" id="PF13302">
    <property type="entry name" value="Acetyltransf_3"/>
    <property type="match status" value="1"/>
</dbReference>
<evidence type="ECO:0000313" key="2">
    <source>
        <dbReference type="EMBL" id="SFO27652.1"/>
    </source>
</evidence>
<sequence>MNIIETKRLIIKEYSVNDVPALNTILSNPITMGFWPSPFTLQQSENWVHNNIERYNKLGFGRWAVILKDTDMLIGDCGIMISEIDGKQEKDLGYIIHQPYWRNGYAVEAAEACKNYAFSNLGIDKLCANMPFNHEASRRVAEKIGMRKEKEFNNSRNRNILTYLYSIFNND</sequence>
<name>A0A1I5FV78_9FIRM</name>
<dbReference type="InterPro" id="IPR000182">
    <property type="entry name" value="GNAT_dom"/>
</dbReference>
<accession>A0A1I5FV78</accession>